<dbReference type="GO" id="GO:0051082">
    <property type="term" value="F:unfolded protein binding"/>
    <property type="evidence" value="ECO:0007669"/>
    <property type="project" value="TreeGrafter"/>
</dbReference>
<dbReference type="PANTHER" id="PTHR13194:SF19">
    <property type="entry name" value="NAD(P)-BINDING ROSSMANN-FOLD SUPERFAMILY PROTEIN"/>
    <property type="match status" value="1"/>
</dbReference>
<protein>
    <submittedName>
        <fullName evidence="4">Unannotated protein</fullName>
    </submittedName>
</protein>
<feature type="region of interest" description="Disordered" evidence="2">
    <location>
        <begin position="23"/>
        <end position="54"/>
    </location>
</feature>
<feature type="domain" description="NADH:ubiquinone oxidoreductase intermediate-associated protein 30" evidence="3">
    <location>
        <begin position="60"/>
        <end position="222"/>
    </location>
</feature>
<feature type="compositionally biased region" description="Low complexity" evidence="2">
    <location>
        <begin position="27"/>
        <end position="46"/>
    </location>
</feature>
<dbReference type="InterPro" id="IPR039131">
    <property type="entry name" value="NDUFAF1"/>
</dbReference>
<organism evidence="4">
    <name type="scientific">freshwater metagenome</name>
    <dbReference type="NCBI Taxonomy" id="449393"/>
    <lineage>
        <taxon>unclassified sequences</taxon>
        <taxon>metagenomes</taxon>
        <taxon>ecological metagenomes</taxon>
    </lineage>
</organism>
<dbReference type="GO" id="GO:0010257">
    <property type="term" value="P:NADH dehydrogenase complex assembly"/>
    <property type="evidence" value="ECO:0007669"/>
    <property type="project" value="TreeGrafter"/>
</dbReference>
<dbReference type="InterPro" id="IPR008979">
    <property type="entry name" value="Galactose-bd-like_sf"/>
</dbReference>
<evidence type="ECO:0000313" key="4">
    <source>
        <dbReference type="EMBL" id="CAB4616213.1"/>
    </source>
</evidence>
<comment type="similarity">
    <text evidence="1">Belongs to the CIA30 family.</text>
</comment>
<gene>
    <name evidence="4" type="ORF">UFOPK1827_01628</name>
</gene>
<sequence length="229" mass="23669">MRIRISVAALALSCAFLFNSCGSDTRSSPSTESSVTTELEPPVSSTPVPPPAPTTSVLVEFATPQSVNGWSSVDDSVMGGISASTTTWVETDGSGALLFAGRMTTEQNGGFTSTLGPVDQSLGQRAAGAKALGVNATGDGRTYVLQLRAGQSGQDRWIARFTPSGSPGGTNGNLVSISIESFAPVNRFLRPTTPSAALDPSTIVQIGVYLIDEQIGNFRLAIQKITAIG</sequence>
<dbReference type="EMBL" id="CAEZUO010000101">
    <property type="protein sequence ID" value="CAB4616213.1"/>
    <property type="molecule type" value="Genomic_DNA"/>
</dbReference>
<evidence type="ECO:0000256" key="2">
    <source>
        <dbReference type="SAM" id="MobiDB-lite"/>
    </source>
</evidence>
<dbReference type="SUPFAM" id="SSF49785">
    <property type="entry name" value="Galactose-binding domain-like"/>
    <property type="match status" value="1"/>
</dbReference>
<dbReference type="InterPro" id="IPR013857">
    <property type="entry name" value="NADH-UbQ_OxRdtase-assoc_prot30"/>
</dbReference>
<dbReference type="PANTHER" id="PTHR13194">
    <property type="entry name" value="COMPLEX I INTERMEDIATE-ASSOCIATED PROTEIN 30"/>
    <property type="match status" value="1"/>
</dbReference>
<dbReference type="Pfam" id="PF08547">
    <property type="entry name" value="CIA30"/>
    <property type="match status" value="1"/>
</dbReference>
<accession>A0A6J6HUE3</accession>
<proteinExistence type="inferred from homology"/>
<evidence type="ECO:0000256" key="1">
    <source>
        <dbReference type="ARBA" id="ARBA00007884"/>
    </source>
</evidence>
<reference evidence="4" key="1">
    <citation type="submission" date="2020-05" db="EMBL/GenBank/DDBJ databases">
        <authorList>
            <person name="Chiriac C."/>
            <person name="Salcher M."/>
            <person name="Ghai R."/>
            <person name="Kavagutti S V."/>
        </authorList>
    </citation>
    <scope>NUCLEOTIDE SEQUENCE</scope>
</reference>
<dbReference type="AlphaFoldDB" id="A0A6J6HUE3"/>
<name>A0A6J6HUE3_9ZZZZ</name>
<evidence type="ECO:0000259" key="3">
    <source>
        <dbReference type="Pfam" id="PF08547"/>
    </source>
</evidence>